<protein>
    <submittedName>
        <fullName evidence="6">AhpC/TSA family protein</fullName>
    </submittedName>
</protein>
<dbReference type="GO" id="GO:0030313">
    <property type="term" value="C:cell envelope"/>
    <property type="evidence" value="ECO:0007669"/>
    <property type="project" value="UniProtKB-SubCell"/>
</dbReference>
<dbReference type="InterPro" id="IPR025380">
    <property type="entry name" value="DUF4369"/>
</dbReference>
<evidence type="ECO:0000313" key="7">
    <source>
        <dbReference type="Proteomes" id="UP000291117"/>
    </source>
</evidence>
<dbReference type="PANTHER" id="PTHR42852:SF6">
    <property type="entry name" value="THIOL:DISULFIDE INTERCHANGE PROTEIN DSBE"/>
    <property type="match status" value="1"/>
</dbReference>
<proteinExistence type="predicted"/>
<dbReference type="InterPro" id="IPR013766">
    <property type="entry name" value="Thioredoxin_domain"/>
</dbReference>
<dbReference type="GO" id="GO:0017004">
    <property type="term" value="P:cytochrome complex assembly"/>
    <property type="evidence" value="ECO:0007669"/>
    <property type="project" value="UniProtKB-KW"/>
</dbReference>
<sequence>MNLRTFYLMLLLVPFFNVAYAGFVINGEITGAKYGKAWITRSEDNKVIAGPVEIENGRFTIKGEMEYATSCYLNINRTGVLVLLENTKMTFKGDINDLTVNLLKGSPLNDLYSKWRLLQPTELANFIKGHNDNELSGYLVNLYANYPYRRVVEHYALLGDRAKEMHYGRLLKKKMEMMAKTQPGRKVPVFEMLNVNGSKSDLSQYAGKTIVIDFWASWCAPCRREIPHIRELYNKFKDKNVVFLAVSMDSEDKKWKKALEQEKMEWPQVRDEKGFDKDGLRSVFGFDSIPFLVVVNGEGKVAASIDFELKNTLEVEIEKTLKDK</sequence>
<dbReference type="PROSITE" id="PS51352">
    <property type="entry name" value="THIOREDOXIN_2"/>
    <property type="match status" value="1"/>
</dbReference>
<dbReference type="Pfam" id="PF14289">
    <property type="entry name" value="DUF4369"/>
    <property type="match status" value="1"/>
</dbReference>
<name>A0A4R0MZV1_9SPHI</name>
<keyword evidence="2" id="KW-0201">Cytochrome c-type biogenesis</keyword>
<dbReference type="GO" id="GO:0016209">
    <property type="term" value="F:antioxidant activity"/>
    <property type="evidence" value="ECO:0007669"/>
    <property type="project" value="InterPro"/>
</dbReference>
<dbReference type="Pfam" id="PF00578">
    <property type="entry name" value="AhpC-TSA"/>
    <property type="match status" value="1"/>
</dbReference>
<evidence type="ECO:0000256" key="1">
    <source>
        <dbReference type="ARBA" id="ARBA00004196"/>
    </source>
</evidence>
<dbReference type="SUPFAM" id="SSF52833">
    <property type="entry name" value="Thioredoxin-like"/>
    <property type="match status" value="1"/>
</dbReference>
<keyword evidence="7" id="KW-1185">Reference proteome</keyword>
<evidence type="ECO:0000256" key="2">
    <source>
        <dbReference type="ARBA" id="ARBA00022748"/>
    </source>
</evidence>
<comment type="subcellular location">
    <subcellularLocation>
        <location evidence="1">Cell envelope</location>
    </subcellularLocation>
</comment>
<evidence type="ECO:0000256" key="3">
    <source>
        <dbReference type="ARBA" id="ARBA00023157"/>
    </source>
</evidence>
<dbReference type="Proteomes" id="UP000291117">
    <property type="component" value="Unassembled WGS sequence"/>
</dbReference>
<keyword evidence="3" id="KW-1015">Disulfide bond</keyword>
<gene>
    <name evidence="6" type="ORF">EZ444_19285</name>
</gene>
<feature type="domain" description="Thioredoxin" evidence="5">
    <location>
        <begin position="181"/>
        <end position="324"/>
    </location>
</feature>
<dbReference type="GO" id="GO:0016491">
    <property type="term" value="F:oxidoreductase activity"/>
    <property type="evidence" value="ECO:0007669"/>
    <property type="project" value="InterPro"/>
</dbReference>
<dbReference type="PANTHER" id="PTHR42852">
    <property type="entry name" value="THIOL:DISULFIDE INTERCHANGE PROTEIN DSBE"/>
    <property type="match status" value="1"/>
</dbReference>
<comment type="caution">
    <text evidence="6">The sequence shown here is derived from an EMBL/GenBank/DDBJ whole genome shotgun (WGS) entry which is preliminary data.</text>
</comment>
<dbReference type="InterPro" id="IPR017937">
    <property type="entry name" value="Thioredoxin_CS"/>
</dbReference>
<dbReference type="PROSITE" id="PS00194">
    <property type="entry name" value="THIOREDOXIN_1"/>
    <property type="match status" value="1"/>
</dbReference>
<dbReference type="OrthoDB" id="1098640at2"/>
<dbReference type="InterPro" id="IPR050553">
    <property type="entry name" value="Thioredoxin_ResA/DsbE_sf"/>
</dbReference>
<dbReference type="AlphaFoldDB" id="A0A4R0MZV1"/>
<reference evidence="6 7" key="1">
    <citation type="submission" date="2019-02" db="EMBL/GenBank/DDBJ databases">
        <title>Pedobacter sp. RP-3-8 sp. nov., isolated from Arctic soil.</title>
        <authorList>
            <person name="Dahal R.H."/>
        </authorList>
    </citation>
    <scope>NUCLEOTIDE SEQUENCE [LARGE SCALE GENOMIC DNA]</scope>
    <source>
        <strain evidence="6 7">RP-3-8</strain>
    </source>
</reference>
<dbReference type="InterPro" id="IPR036249">
    <property type="entry name" value="Thioredoxin-like_sf"/>
</dbReference>
<dbReference type="EMBL" id="SJSM01000014">
    <property type="protein sequence ID" value="TCC92547.1"/>
    <property type="molecule type" value="Genomic_DNA"/>
</dbReference>
<dbReference type="Gene3D" id="3.40.30.10">
    <property type="entry name" value="Glutaredoxin"/>
    <property type="match status" value="1"/>
</dbReference>
<evidence type="ECO:0000256" key="4">
    <source>
        <dbReference type="ARBA" id="ARBA00023284"/>
    </source>
</evidence>
<organism evidence="6 7">
    <name type="scientific">Pedobacter hiemivivus</name>
    <dbReference type="NCBI Taxonomy" id="2530454"/>
    <lineage>
        <taxon>Bacteria</taxon>
        <taxon>Pseudomonadati</taxon>
        <taxon>Bacteroidota</taxon>
        <taxon>Sphingobacteriia</taxon>
        <taxon>Sphingobacteriales</taxon>
        <taxon>Sphingobacteriaceae</taxon>
        <taxon>Pedobacter</taxon>
    </lineage>
</organism>
<dbReference type="InterPro" id="IPR000866">
    <property type="entry name" value="AhpC/TSA"/>
</dbReference>
<keyword evidence="4" id="KW-0676">Redox-active center</keyword>
<evidence type="ECO:0000313" key="6">
    <source>
        <dbReference type="EMBL" id="TCC92547.1"/>
    </source>
</evidence>
<evidence type="ECO:0000259" key="5">
    <source>
        <dbReference type="PROSITE" id="PS51352"/>
    </source>
</evidence>
<accession>A0A4R0MZV1</accession>
<dbReference type="CDD" id="cd02966">
    <property type="entry name" value="TlpA_like_family"/>
    <property type="match status" value="1"/>
</dbReference>
<dbReference type="RefSeq" id="WP_131610782.1">
    <property type="nucleotide sequence ID" value="NZ_SJSM01000014.1"/>
</dbReference>